<gene>
    <name evidence="1" type="ORF">EDB81DRAFT_760974</name>
</gene>
<name>A0A9P9IZY9_9HYPO</name>
<evidence type="ECO:0000313" key="1">
    <source>
        <dbReference type="EMBL" id="KAH7142149.1"/>
    </source>
</evidence>
<protein>
    <submittedName>
        <fullName evidence="1">Uncharacterized protein</fullName>
    </submittedName>
</protein>
<reference evidence="1" key="1">
    <citation type="journal article" date="2021" name="Nat. Commun.">
        <title>Genetic determinants of endophytism in the Arabidopsis root mycobiome.</title>
        <authorList>
            <person name="Mesny F."/>
            <person name="Miyauchi S."/>
            <person name="Thiergart T."/>
            <person name="Pickel B."/>
            <person name="Atanasova L."/>
            <person name="Karlsson M."/>
            <person name="Huettel B."/>
            <person name="Barry K.W."/>
            <person name="Haridas S."/>
            <person name="Chen C."/>
            <person name="Bauer D."/>
            <person name="Andreopoulos W."/>
            <person name="Pangilinan J."/>
            <person name="LaButti K."/>
            <person name="Riley R."/>
            <person name="Lipzen A."/>
            <person name="Clum A."/>
            <person name="Drula E."/>
            <person name="Henrissat B."/>
            <person name="Kohler A."/>
            <person name="Grigoriev I.V."/>
            <person name="Martin F.M."/>
            <person name="Hacquard S."/>
        </authorList>
    </citation>
    <scope>NUCLEOTIDE SEQUENCE</scope>
    <source>
        <strain evidence="1">MPI-CAGE-AT-0147</strain>
    </source>
</reference>
<proteinExistence type="predicted"/>
<organism evidence="1 2">
    <name type="scientific">Dactylonectria macrodidyma</name>
    <dbReference type="NCBI Taxonomy" id="307937"/>
    <lineage>
        <taxon>Eukaryota</taxon>
        <taxon>Fungi</taxon>
        <taxon>Dikarya</taxon>
        <taxon>Ascomycota</taxon>
        <taxon>Pezizomycotina</taxon>
        <taxon>Sordariomycetes</taxon>
        <taxon>Hypocreomycetidae</taxon>
        <taxon>Hypocreales</taxon>
        <taxon>Nectriaceae</taxon>
        <taxon>Dactylonectria</taxon>
    </lineage>
</organism>
<keyword evidence="2" id="KW-1185">Reference proteome</keyword>
<evidence type="ECO:0000313" key="2">
    <source>
        <dbReference type="Proteomes" id="UP000738349"/>
    </source>
</evidence>
<sequence length="279" mass="31690">MHESAAHSSSTKNDVGIELALGAKLTEKSDCHMLVTIQRSDSHNEPCIFSWSQHDNYGVFAGFLLFRHTERGLIKIEIDDDLPPAPEIPFLVDGWNSTLRELAPGGRTRFMASMPKKYRKELVAGSQYQLVWPGGEFGLWDWGTIKQHMGQDLSVKSSKIYLPRAQVTLEFDKFGQAKERQSSPPPITASERMQFGTTHITINVVYESPSGSPPIIFHTRPFISWFCPREGYRLYRRRGDLRETIEDDATCFMIVDDPDVSSSSRTAMDYIKASRRARL</sequence>
<comment type="caution">
    <text evidence="1">The sequence shown here is derived from an EMBL/GenBank/DDBJ whole genome shotgun (WGS) entry which is preliminary data.</text>
</comment>
<dbReference type="EMBL" id="JAGMUV010000010">
    <property type="protein sequence ID" value="KAH7142149.1"/>
    <property type="molecule type" value="Genomic_DNA"/>
</dbReference>
<dbReference type="OrthoDB" id="4323953at2759"/>
<dbReference type="Proteomes" id="UP000738349">
    <property type="component" value="Unassembled WGS sequence"/>
</dbReference>
<accession>A0A9P9IZY9</accession>
<dbReference type="AlphaFoldDB" id="A0A9P9IZY9"/>